<dbReference type="eggNOG" id="COG0736">
    <property type="taxonomic scope" value="Bacteria"/>
</dbReference>
<dbReference type="SUPFAM" id="SSF56214">
    <property type="entry name" value="4'-phosphopantetheinyl transferase"/>
    <property type="match status" value="1"/>
</dbReference>
<sequence length="124" mass="13716">MIAGIGTDIVRIERIERSLNRLGDAFARRILTQFELSVWSESAKPASYLAKRFAAKEAVAKAFGTGIGKLSFQHIEIRNNSIGAPELVLYGYALELQRQKGIKHCHISLSDEQDNAIAFVVLEG</sequence>
<dbReference type="GO" id="GO:0005737">
    <property type="term" value="C:cytoplasm"/>
    <property type="evidence" value="ECO:0007669"/>
    <property type="project" value="UniProtKB-SubCell"/>
</dbReference>
<keyword evidence="5 10" id="KW-0460">Magnesium</keyword>
<dbReference type="NCBIfam" id="TIGR00556">
    <property type="entry name" value="pantethn_trn"/>
    <property type="match status" value="1"/>
</dbReference>
<name>A0A081KBS3_9GAMM</name>
<evidence type="ECO:0000256" key="7">
    <source>
        <dbReference type="ARBA" id="ARBA00023160"/>
    </source>
</evidence>
<dbReference type="EC" id="2.7.8.7" evidence="10"/>
<comment type="similarity">
    <text evidence="10">Belongs to the P-Pant transferase superfamily. AcpS family.</text>
</comment>
<comment type="subcellular location">
    <subcellularLocation>
        <location evidence="10">Cytoplasm</location>
    </subcellularLocation>
</comment>
<dbReference type="RefSeq" id="WP_020583284.1">
    <property type="nucleotide sequence ID" value="NZ_JOJP01000001.1"/>
</dbReference>
<reference evidence="12 13" key="1">
    <citation type="submission" date="2014-06" db="EMBL/GenBank/DDBJ databases">
        <title>Whole Genome Sequences of Three Symbiotic Endozoicomonas Bacteria.</title>
        <authorList>
            <person name="Neave M.J."/>
            <person name="Apprill A."/>
            <person name="Voolstra C.R."/>
        </authorList>
    </citation>
    <scope>NUCLEOTIDE SEQUENCE [LARGE SCALE GENOMIC DNA]</scope>
    <source>
        <strain evidence="12 13">DSM 22380</strain>
    </source>
</reference>
<dbReference type="InterPro" id="IPR004568">
    <property type="entry name" value="Ppantetheine-prot_Trfase_dom"/>
</dbReference>
<keyword evidence="2 10" id="KW-0808">Transferase</keyword>
<keyword evidence="3 10" id="KW-0479">Metal-binding</keyword>
<dbReference type="InterPro" id="IPR008278">
    <property type="entry name" value="4-PPantetheinyl_Trfase_dom"/>
</dbReference>
<evidence type="ECO:0000313" key="13">
    <source>
        <dbReference type="Proteomes" id="UP000027997"/>
    </source>
</evidence>
<evidence type="ECO:0000256" key="2">
    <source>
        <dbReference type="ARBA" id="ARBA00022679"/>
    </source>
</evidence>
<dbReference type="Gene3D" id="3.90.470.20">
    <property type="entry name" value="4'-phosphopantetheinyl transferase domain"/>
    <property type="match status" value="1"/>
</dbReference>
<dbReference type="NCBIfam" id="TIGR00516">
    <property type="entry name" value="acpS"/>
    <property type="match status" value="1"/>
</dbReference>
<comment type="function">
    <text evidence="9">Transfers the 4'-phosphopantetheine moiety from coenzyme A to the 'Ser-36' of acyl-carrier-protein.</text>
</comment>
<dbReference type="InterPro" id="IPR002582">
    <property type="entry name" value="ACPS"/>
</dbReference>
<dbReference type="FunFam" id="3.90.470.20:FF:000001">
    <property type="entry name" value="Holo-[acyl-carrier-protein] synthase"/>
    <property type="match status" value="1"/>
</dbReference>
<comment type="cofactor">
    <cofactor evidence="10">
        <name>Mg(2+)</name>
        <dbReference type="ChEBI" id="CHEBI:18420"/>
    </cofactor>
</comment>
<evidence type="ECO:0000256" key="8">
    <source>
        <dbReference type="ARBA" id="ARBA00050875"/>
    </source>
</evidence>
<keyword evidence="7 10" id="KW-0275">Fatty acid biosynthesis</keyword>
<keyword evidence="1 10" id="KW-0444">Lipid biosynthesis</keyword>
<accession>A0A081KBS3</accession>
<keyword evidence="6 10" id="KW-0443">Lipid metabolism</keyword>
<proteinExistence type="inferred from homology"/>
<evidence type="ECO:0000256" key="10">
    <source>
        <dbReference type="HAMAP-Rule" id="MF_00101"/>
    </source>
</evidence>
<dbReference type="GO" id="GO:0008897">
    <property type="term" value="F:holo-[acyl-carrier-protein] synthase activity"/>
    <property type="evidence" value="ECO:0007669"/>
    <property type="project" value="UniProtKB-UniRule"/>
</dbReference>
<comment type="function">
    <text evidence="10">Transfers the 4'-phosphopantetheine moiety from coenzyme A to a Ser of acyl-carrier-protein.</text>
</comment>
<evidence type="ECO:0000256" key="5">
    <source>
        <dbReference type="ARBA" id="ARBA00022842"/>
    </source>
</evidence>
<keyword evidence="4 10" id="KW-0276">Fatty acid metabolism</keyword>
<dbReference type="GO" id="GO:0000287">
    <property type="term" value="F:magnesium ion binding"/>
    <property type="evidence" value="ECO:0007669"/>
    <property type="project" value="UniProtKB-UniRule"/>
</dbReference>
<dbReference type="Pfam" id="PF01648">
    <property type="entry name" value="ACPS"/>
    <property type="match status" value="1"/>
</dbReference>
<feature type="domain" description="4'-phosphopantetheinyl transferase" evidence="11">
    <location>
        <begin position="4"/>
        <end position="97"/>
    </location>
</feature>
<evidence type="ECO:0000256" key="6">
    <source>
        <dbReference type="ARBA" id="ARBA00023098"/>
    </source>
</evidence>
<dbReference type="HAMAP" id="MF_00101">
    <property type="entry name" value="AcpS"/>
    <property type="match status" value="1"/>
</dbReference>
<evidence type="ECO:0000313" key="12">
    <source>
        <dbReference type="EMBL" id="KEI71599.1"/>
    </source>
</evidence>
<evidence type="ECO:0000256" key="1">
    <source>
        <dbReference type="ARBA" id="ARBA00022516"/>
    </source>
</evidence>
<evidence type="ECO:0000256" key="9">
    <source>
        <dbReference type="ARBA" id="ARBA00054726"/>
    </source>
</evidence>
<dbReference type="InterPro" id="IPR037143">
    <property type="entry name" value="4-PPantetheinyl_Trfase_dom_sf"/>
</dbReference>
<keyword evidence="10" id="KW-0963">Cytoplasm</keyword>
<dbReference type="Proteomes" id="UP000027997">
    <property type="component" value="Unassembled WGS sequence"/>
</dbReference>
<dbReference type="EMBL" id="JOJP01000001">
    <property type="protein sequence ID" value="KEI71599.1"/>
    <property type="molecule type" value="Genomic_DNA"/>
</dbReference>
<protein>
    <recommendedName>
        <fullName evidence="10">Holo-[acyl-carrier-protein] synthase</fullName>
        <shortName evidence="10">Holo-ACP synthase</shortName>
        <ecNumber evidence="10">2.7.8.7</ecNumber>
    </recommendedName>
    <alternativeName>
        <fullName evidence="10">4'-phosphopantetheinyl transferase AcpS</fullName>
    </alternativeName>
</protein>
<evidence type="ECO:0000256" key="4">
    <source>
        <dbReference type="ARBA" id="ARBA00022832"/>
    </source>
</evidence>
<keyword evidence="13" id="KW-1185">Reference proteome</keyword>
<feature type="binding site" evidence="10">
    <location>
        <position position="8"/>
    </location>
    <ligand>
        <name>Mg(2+)</name>
        <dbReference type="ChEBI" id="CHEBI:18420"/>
    </ligand>
</feature>
<dbReference type="STRING" id="305900.GV64_13385"/>
<comment type="catalytic activity">
    <reaction evidence="8 10">
        <text>apo-[ACP] + CoA = holo-[ACP] + adenosine 3',5'-bisphosphate + H(+)</text>
        <dbReference type="Rhea" id="RHEA:12068"/>
        <dbReference type="Rhea" id="RHEA-COMP:9685"/>
        <dbReference type="Rhea" id="RHEA-COMP:9690"/>
        <dbReference type="ChEBI" id="CHEBI:15378"/>
        <dbReference type="ChEBI" id="CHEBI:29999"/>
        <dbReference type="ChEBI" id="CHEBI:57287"/>
        <dbReference type="ChEBI" id="CHEBI:58343"/>
        <dbReference type="ChEBI" id="CHEBI:64479"/>
        <dbReference type="EC" id="2.7.8.7"/>
    </reaction>
</comment>
<dbReference type="GO" id="GO:0006633">
    <property type="term" value="P:fatty acid biosynthetic process"/>
    <property type="evidence" value="ECO:0007669"/>
    <property type="project" value="UniProtKB-UniRule"/>
</dbReference>
<comment type="caution">
    <text evidence="12">The sequence shown here is derived from an EMBL/GenBank/DDBJ whole genome shotgun (WGS) entry which is preliminary data.</text>
</comment>
<evidence type="ECO:0000259" key="11">
    <source>
        <dbReference type="Pfam" id="PF01648"/>
    </source>
</evidence>
<organism evidence="12 13">
    <name type="scientific">Endozoicomonas elysicola</name>
    <dbReference type="NCBI Taxonomy" id="305900"/>
    <lineage>
        <taxon>Bacteria</taxon>
        <taxon>Pseudomonadati</taxon>
        <taxon>Pseudomonadota</taxon>
        <taxon>Gammaproteobacteria</taxon>
        <taxon>Oceanospirillales</taxon>
        <taxon>Endozoicomonadaceae</taxon>
        <taxon>Endozoicomonas</taxon>
    </lineage>
</organism>
<gene>
    <name evidence="10" type="primary">acpS</name>
    <name evidence="12" type="ORF">GV64_13385</name>
</gene>
<evidence type="ECO:0000256" key="3">
    <source>
        <dbReference type="ARBA" id="ARBA00022723"/>
    </source>
</evidence>
<dbReference type="AlphaFoldDB" id="A0A081KBS3"/>
<feature type="binding site" evidence="10">
    <location>
        <position position="57"/>
    </location>
    <ligand>
        <name>Mg(2+)</name>
        <dbReference type="ChEBI" id="CHEBI:18420"/>
    </ligand>
</feature>